<evidence type="ECO:0000313" key="3">
    <source>
        <dbReference type="Proteomes" id="UP000297245"/>
    </source>
</evidence>
<keyword evidence="3" id="KW-1185">Reference proteome</keyword>
<name>A0A4S8M3Q1_DENBC</name>
<accession>A0A4S8M3Q1</accession>
<dbReference type="Proteomes" id="UP000297245">
    <property type="component" value="Unassembled WGS sequence"/>
</dbReference>
<feature type="compositionally biased region" description="Basic and acidic residues" evidence="1">
    <location>
        <begin position="398"/>
        <end position="407"/>
    </location>
</feature>
<sequence>MYQYPHYPQYPQYPPNFNFPSFPSFGATYPPPNPPQAVPQVPQGPHDPPPENYYAFTRETLLQVLEKLSLLIETEFRRTHIRLVAHGGACVLLHSALHDIADRRATHSGFLLESQRFTTRDVDYIHRSFVKEYEQQQGIPSAGERLKRCIHETAVQMGHEFGLGDDWMNSEADNGLPWHEDTGRYTDPVYEASITPSNTRYNTVYVSKNKMLTIVCIPAAWAVALKLHRFSLKDSSDICLWLILESKARSAPWDVESVKQWLERECPDMNYRNFDRQRLVQRRERIERVLAILSTTNNGALEYNIDQVQAFLPNGKTGIQPPGAVLPDPRPVSTDRFQIGSRPDPAAAAGWHPNPNHMAPVGGGSHLDHGRVPGYPRNDPQFFAGPPMDMKSGSMRVPEGHRNDNSHSRSSRRHARGRSQLSPPDTDSDESETDSDSDDISDSSEGSDEYEPEPNGPRRRASQGILRDPMTSASSGVKRNVTIQEPPPEIMSIEEETAKQMARMVVHDRAPTPFDLDSSSDSDTGLPPLQRHSRLSTRQYSSPLPPSQNQNTSQSGWGSEMGSRPSSSIRDPRRQYSTPLSQPGQMYHPNENYSGSSGSHSRASTSNYYHSNSRHPSPNRHGSGQRTASPESLFIPPLPANESRDPYQRSWGTYDPHH</sequence>
<gene>
    <name evidence="2" type="ORF">K435DRAFT_83152</name>
</gene>
<feature type="compositionally biased region" description="Low complexity" evidence="1">
    <location>
        <begin position="594"/>
        <end position="606"/>
    </location>
</feature>
<organism evidence="2 3">
    <name type="scientific">Dendrothele bispora (strain CBS 962.96)</name>
    <dbReference type="NCBI Taxonomy" id="1314807"/>
    <lineage>
        <taxon>Eukaryota</taxon>
        <taxon>Fungi</taxon>
        <taxon>Dikarya</taxon>
        <taxon>Basidiomycota</taxon>
        <taxon>Agaricomycotina</taxon>
        <taxon>Agaricomycetes</taxon>
        <taxon>Agaricomycetidae</taxon>
        <taxon>Agaricales</taxon>
        <taxon>Agaricales incertae sedis</taxon>
        <taxon>Dendrothele</taxon>
    </lineage>
</organism>
<proteinExistence type="predicted"/>
<feature type="region of interest" description="Disordered" evidence="1">
    <location>
        <begin position="24"/>
        <end position="49"/>
    </location>
</feature>
<reference evidence="2 3" key="1">
    <citation type="journal article" date="2019" name="Nat. Ecol. Evol.">
        <title>Megaphylogeny resolves global patterns of mushroom evolution.</title>
        <authorList>
            <person name="Varga T."/>
            <person name="Krizsan K."/>
            <person name="Foldi C."/>
            <person name="Dima B."/>
            <person name="Sanchez-Garcia M."/>
            <person name="Sanchez-Ramirez S."/>
            <person name="Szollosi G.J."/>
            <person name="Szarkandi J.G."/>
            <person name="Papp V."/>
            <person name="Albert L."/>
            <person name="Andreopoulos W."/>
            <person name="Angelini C."/>
            <person name="Antonin V."/>
            <person name="Barry K.W."/>
            <person name="Bougher N.L."/>
            <person name="Buchanan P."/>
            <person name="Buyck B."/>
            <person name="Bense V."/>
            <person name="Catcheside P."/>
            <person name="Chovatia M."/>
            <person name="Cooper J."/>
            <person name="Damon W."/>
            <person name="Desjardin D."/>
            <person name="Finy P."/>
            <person name="Geml J."/>
            <person name="Haridas S."/>
            <person name="Hughes K."/>
            <person name="Justo A."/>
            <person name="Karasinski D."/>
            <person name="Kautmanova I."/>
            <person name="Kiss B."/>
            <person name="Kocsube S."/>
            <person name="Kotiranta H."/>
            <person name="LaButti K.M."/>
            <person name="Lechner B.E."/>
            <person name="Liimatainen K."/>
            <person name="Lipzen A."/>
            <person name="Lukacs Z."/>
            <person name="Mihaltcheva S."/>
            <person name="Morgado L.N."/>
            <person name="Niskanen T."/>
            <person name="Noordeloos M.E."/>
            <person name="Ohm R.A."/>
            <person name="Ortiz-Santana B."/>
            <person name="Ovrebo C."/>
            <person name="Racz N."/>
            <person name="Riley R."/>
            <person name="Savchenko A."/>
            <person name="Shiryaev A."/>
            <person name="Soop K."/>
            <person name="Spirin V."/>
            <person name="Szebenyi C."/>
            <person name="Tomsovsky M."/>
            <person name="Tulloss R.E."/>
            <person name="Uehling J."/>
            <person name="Grigoriev I.V."/>
            <person name="Vagvolgyi C."/>
            <person name="Papp T."/>
            <person name="Martin F.M."/>
            <person name="Miettinen O."/>
            <person name="Hibbett D.S."/>
            <person name="Nagy L.G."/>
        </authorList>
    </citation>
    <scope>NUCLEOTIDE SEQUENCE [LARGE SCALE GENOMIC DNA]</scope>
    <source>
        <strain evidence="2 3">CBS 962.96</strain>
    </source>
</reference>
<protein>
    <submittedName>
        <fullName evidence="2">Uncharacterized protein</fullName>
    </submittedName>
</protein>
<dbReference type="OrthoDB" id="3141838at2759"/>
<evidence type="ECO:0000313" key="2">
    <source>
        <dbReference type="EMBL" id="THU96796.1"/>
    </source>
</evidence>
<dbReference type="AlphaFoldDB" id="A0A4S8M3Q1"/>
<evidence type="ECO:0000256" key="1">
    <source>
        <dbReference type="SAM" id="MobiDB-lite"/>
    </source>
</evidence>
<feature type="compositionally biased region" description="Polar residues" evidence="1">
    <location>
        <begin position="607"/>
        <end position="630"/>
    </location>
</feature>
<feature type="compositionally biased region" description="Polar residues" evidence="1">
    <location>
        <begin position="536"/>
        <end position="557"/>
    </location>
</feature>
<feature type="region of interest" description="Disordered" evidence="1">
    <location>
        <begin position="337"/>
        <end position="658"/>
    </location>
</feature>
<feature type="compositionally biased region" description="Polar residues" evidence="1">
    <location>
        <begin position="575"/>
        <end position="584"/>
    </location>
</feature>
<feature type="compositionally biased region" description="Acidic residues" evidence="1">
    <location>
        <begin position="426"/>
        <end position="452"/>
    </location>
</feature>
<dbReference type="EMBL" id="ML179168">
    <property type="protein sequence ID" value="THU96796.1"/>
    <property type="molecule type" value="Genomic_DNA"/>
</dbReference>